<organism evidence="2 3">
    <name type="scientific">Streptomyces chartreusis NRRL 3882</name>
    <dbReference type="NCBI Taxonomy" id="1079985"/>
    <lineage>
        <taxon>Bacteria</taxon>
        <taxon>Bacillati</taxon>
        <taxon>Actinomycetota</taxon>
        <taxon>Actinomycetes</taxon>
        <taxon>Kitasatosporales</taxon>
        <taxon>Streptomycetaceae</taxon>
        <taxon>Streptomyces</taxon>
    </lineage>
</organism>
<evidence type="ECO:0000313" key="2">
    <source>
        <dbReference type="EMBL" id="SOR82048.1"/>
    </source>
</evidence>
<dbReference type="InterPro" id="IPR058548">
    <property type="entry name" value="MlaB-like_STAS"/>
</dbReference>
<name>A0A2N9BF82_STRCX</name>
<keyword evidence="3" id="KW-1185">Reference proteome</keyword>
<evidence type="ECO:0000259" key="1">
    <source>
        <dbReference type="PROSITE" id="PS50801"/>
    </source>
</evidence>
<dbReference type="Proteomes" id="UP000235464">
    <property type="component" value="Chromosome I"/>
</dbReference>
<dbReference type="SUPFAM" id="SSF52091">
    <property type="entry name" value="SpoIIaa-like"/>
    <property type="match status" value="1"/>
</dbReference>
<gene>
    <name evidence="2" type="ORF">SCNRRL3882_5500</name>
</gene>
<accession>A0A2N9BF82</accession>
<proteinExistence type="predicted"/>
<dbReference type="Pfam" id="PF13466">
    <property type="entry name" value="STAS_2"/>
    <property type="match status" value="1"/>
</dbReference>
<dbReference type="AlphaFoldDB" id="A0A2N9BF82"/>
<dbReference type="InterPro" id="IPR036513">
    <property type="entry name" value="STAS_dom_sf"/>
</dbReference>
<dbReference type="PROSITE" id="PS50801">
    <property type="entry name" value="STAS"/>
    <property type="match status" value="1"/>
</dbReference>
<dbReference type="Gene3D" id="3.30.750.24">
    <property type="entry name" value="STAS domain"/>
    <property type="match status" value="1"/>
</dbReference>
<dbReference type="EMBL" id="LT963352">
    <property type="protein sequence ID" value="SOR82048.1"/>
    <property type="molecule type" value="Genomic_DNA"/>
</dbReference>
<dbReference type="InterPro" id="IPR002645">
    <property type="entry name" value="STAS_dom"/>
</dbReference>
<evidence type="ECO:0000313" key="3">
    <source>
        <dbReference type="Proteomes" id="UP000235464"/>
    </source>
</evidence>
<reference evidence="3" key="1">
    <citation type="submission" date="2017-11" db="EMBL/GenBank/DDBJ databases">
        <authorList>
            <person name="Wibberg D."/>
        </authorList>
    </citation>
    <scope>NUCLEOTIDE SEQUENCE [LARGE SCALE GENOMIC DNA]</scope>
</reference>
<dbReference type="OrthoDB" id="3695774at2"/>
<feature type="domain" description="STAS" evidence="1">
    <location>
        <begin position="49"/>
        <end position="123"/>
    </location>
</feature>
<sequence length="137" mass="14462">MSLSRAGTSAVVQKRGERGLNTQYRVPAAGSSDPVPGLAVFPLSGRQGVRAAGEVVLTTRAIWEGVLEQAVREDEDVYHLELSDVTFVDVAGAGALATAAGQLGDGRRFVVRRPPAALRRTLDLLWPGHAGIEVSMS</sequence>
<protein>
    <recommendedName>
        <fullName evidence="1">STAS domain-containing protein</fullName>
    </recommendedName>
</protein>